<evidence type="ECO:0000256" key="1">
    <source>
        <dbReference type="ARBA" id="ARBA00022729"/>
    </source>
</evidence>
<name>A0ABT3X301_9BACL</name>
<dbReference type="Pfam" id="PF06725">
    <property type="entry name" value="3D"/>
    <property type="match status" value="1"/>
</dbReference>
<dbReference type="InterPro" id="IPR018392">
    <property type="entry name" value="LysM"/>
</dbReference>
<dbReference type="CDD" id="cd00118">
    <property type="entry name" value="LysM"/>
    <property type="match status" value="1"/>
</dbReference>
<dbReference type="InterPro" id="IPR010611">
    <property type="entry name" value="3D_dom"/>
</dbReference>
<organism evidence="4 5">
    <name type="scientific">Tumebacillus lacus</name>
    <dbReference type="NCBI Taxonomy" id="2995335"/>
    <lineage>
        <taxon>Bacteria</taxon>
        <taxon>Bacillati</taxon>
        <taxon>Bacillota</taxon>
        <taxon>Bacilli</taxon>
        <taxon>Bacillales</taxon>
        <taxon>Alicyclobacillaceae</taxon>
        <taxon>Tumebacillus</taxon>
    </lineage>
</organism>
<gene>
    <name evidence="4" type="ORF">OS242_08150</name>
</gene>
<proteinExistence type="predicted"/>
<dbReference type="InterPro" id="IPR036908">
    <property type="entry name" value="RlpA-like_sf"/>
</dbReference>
<dbReference type="InterPro" id="IPR059180">
    <property type="entry name" value="3D_YorM"/>
</dbReference>
<evidence type="ECO:0000313" key="5">
    <source>
        <dbReference type="Proteomes" id="UP001208017"/>
    </source>
</evidence>
<reference evidence="4 5" key="1">
    <citation type="submission" date="2022-11" db="EMBL/GenBank/DDBJ databases">
        <title>Study of microbial diversity in lake waters.</title>
        <authorList>
            <person name="Zhang J."/>
        </authorList>
    </citation>
    <scope>NUCLEOTIDE SEQUENCE [LARGE SCALE GENOMIC DNA]</scope>
    <source>
        <strain evidence="4 5">DT12</strain>
    </source>
</reference>
<keyword evidence="1 2" id="KW-0732">Signal</keyword>
<dbReference type="InterPro" id="IPR036779">
    <property type="entry name" value="LysM_dom_sf"/>
</dbReference>
<dbReference type="InterPro" id="IPR051933">
    <property type="entry name" value="Resuscitation_pf_RpfB"/>
</dbReference>
<dbReference type="CDD" id="cd14667">
    <property type="entry name" value="3D_containing_proteins"/>
    <property type="match status" value="1"/>
</dbReference>
<feature type="signal peptide" evidence="2">
    <location>
        <begin position="1"/>
        <end position="26"/>
    </location>
</feature>
<dbReference type="EMBL" id="JAPMLT010000003">
    <property type="protein sequence ID" value="MCX7569935.1"/>
    <property type="molecule type" value="Genomic_DNA"/>
</dbReference>
<evidence type="ECO:0000259" key="3">
    <source>
        <dbReference type="PROSITE" id="PS51782"/>
    </source>
</evidence>
<dbReference type="SMART" id="SM00257">
    <property type="entry name" value="LysM"/>
    <property type="match status" value="1"/>
</dbReference>
<dbReference type="Proteomes" id="UP001208017">
    <property type="component" value="Unassembled WGS sequence"/>
</dbReference>
<dbReference type="Gene3D" id="3.10.350.10">
    <property type="entry name" value="LysM domain"/>
    <property type="match status" value="1"/>
</dbReference>
<comment type="caution">
    <text evidence="4">The sequence shown here is derived from an EMBL/GenBank/DDBJ whole genome shotgun (WGS) entry which is preliminary data.</text>
</comment>
<evidence type="ECO:0000313" key="4">
    <source>
        <dbReference type="EMBL" id="MCX7569935.1"/>
    </source>
</evidence>
<accession>A0ABT3X301</accession>
<dbReference type="PANTHER" id="PTHR39160">
    <property type="entry name" value="CELL WALL-BINDING PROTEIN YOCH"/>
    <property type="match status" value="1"/>
</dbReference>
<feature type="domain" description="LysM" evidence="3">
    <location>
        <begin position="83"/>
        <end position="127"/>
    </location>
</feature>
<dbReference type="Gene3D" id="2.40.40.10">
    <property type="entry name" value="RlpA-like domain"/>
    <property type="match status" value="1"/>
</dbReference>
<dbReference type="RefSeq" id="WP_267151184.1">
    <property type="nucleotide sequence ID" value="NZ_JAPMLT010000003.1"/>
</dbReference>
<protein>
    <submittedName>
        <fullName evidence="4">3D domain-containing protein</fullName>
    </submittedName>
</protein>
<dbReference type="PROSITE" id="PS51782">
    <property type="entry name" value="LYSM"/>
    <property type="match status" value="1"/>
</dbReference>
<keyword evidence="5" id="KW-1185">Reference proteome</keyword>
<feature type="chain" id="PRO_5047333553" evidence="2">
    <location>
        <begin position="27"/>
        <end position="249"/>
    </location>
</feature>
<dbReference type="SUPFAM" id="SSF50685">
    <property type="entry name" value="Barwin-like endoglucanases"/>
    <property type="match status" value="1"/>
</dbReference>
<dbReference type="PANTHER" id="PTHR39160:SF4">
    <property type="entry name" value="RESUSCITATION-PROMOTING FACTOR RPFB"/>
    <property type="match status" value="1"/>
</dbReference>
<evidence type="ECO:0000256" key="2">
    <source>
        <dbReference type="SAM" id="SignalP"/>
    </source>
</evidence>
<dbReference type="Pfam" id="PF01476">
    <property type="entry name" value="LysM"/>
    <property type="match status" value="1"/>
</dbReference>
<sequence>MNVNKMMTLFFSLILALTFTSTGAMAAPASTIGFFTVGEADTGVFYGPMLPAVETTILKQPLPARSGSENLLGNLLTMVPATLPYQVQAGDSLYVIAAKFGTDIATLQQMNNIQDAAFLKIGQELAIPNQEKKQIDSGHKIKKILSADLTAYTAGPESTGKSPGHPAYGITASGAYVKDHHTIAVDPRVIPMGTKVYIEGIGIRVAEDTGGAIKGNRIDVYMSDLNAAIQFGYKRDIKVYVLEEEEVTA</sequence>
<dbReference type="SUPFAM" id="SSF54106">
    <property type="entry name" value="LysM domain"/>
    <property type="match status" value="1"/>
</dbReference>